<name>A0A7R9CEW0_TIMCR</name>
<reference evidence="1" key="1">
    <citation type="submission" date="2020-11" db="EMBL/GenBank/DDBJ databases">
        <authorList>
            <person name="Tran Van P."/>
        </authorList>
    </citation>
    <scope>NUCLEOTIDE SEQUENCE</scope>
</reference>
<accession>A0A7R9CEW0</accession>
<proteinExistence type="predicted"/>
<dbReference type="EMBL" id="OC316876">
    <property type="protein sequence ID" value="CAD7394090.1"/>
    <property type="molecule type" value="Genomic_DNA"/>
</dbReference>
<organism evidence="1">
    <name type="scientific">Timema cristinae</name>
    <name type="common">Walking stick</name>
    <dbReference type="NCBI Taxonomy" id="61476"/>
    <lineage>
        <taxon>Eukaryota</taxon>
        <taxon>Metazoa</taxon>
        <taxon>Ecdysozoa</taxon>
        <taxon>Arthropoda</taxon>
        <taxon>Hexapoda</taxon>
        <taxon>Insecta</taxon>
        <taxon>Pterygota</taxon>
        <taxon>Neoptera</taxon>
        <taxon>Polyneoptera</taxon>
        <taxon>Phasmatodea</taxon>
        <taxon>Timematodea</taxon>
        <taxon>Timematoidea</taxon>
        <taxon>Timematidae</taxon>
        <taxon>Timema</taxon>
    </lineage>
</organism>
<protein>
    <submittedName>
        <fullName evidence="1">Uncharacterized protein</fullName>
    </submittedName>
</protein>
<gene>
    <name evidence="1" type="ORF">TCEB3V08_LOCUS2032</name>
</gene>
<sequence length="390" mass="43000">MKYLSSEIHEPARERERETLALGHQMLNTTGLSNASYYPCGLYALSTNYANGLGMGKVELEEVNPHLRGGRVENHLGKTTPVHPTEIRTSITTSSAVELNTTSALANYATEAESMDTASNKDPGFDTLRFQIVCEAAGLEQAPLLTTHSGWEPLPDTKPCAKLIPTHSCGRVRFAVLTIRHPSSAELGTNFTNRRRPFSRGSRCPLLELRVLGRRHISPCIGGLPIEPRVPGFIKHVRAPKGIEPLYLWLCTPNAITAELSRNRPVPKVILHSYFKAESLMDVRKSSATNPEQVVRCSAKSMSSEVILSQVRPMKTSSPTASLVLTDSLKLTAERFEKLSDQVMFPNAEPYDLQKHDKLVPPTGYGQLGAYELGAGNIGRQDNWVQHKIP</sequence>
<dbReference type="AlphaFoldDB" id="A0A7R9CEW0"/>
<evidence type="ECO:0000313" key="1">
    <source>
        <dbReference type="EMBL" id="CAD7394090.1"/>
    </source>
</evidence>